<protein>
    <recommendedName>
        <fullName evidence="7">Zn(2)-C6 fungal-type domain-containing protein</fullName>
    </recommendedName>
</protein>
<dbReference type="PROSITE" id="PS50048">
    <property type="entry name" value="ZN2_CY6_FUNGAL_2"/>
    <property type="match status" value="1"/>
</dbReference>
<evidence type="ECO:0000313" key="8">
    <source>
        <dbReference type="EMBL" id="QKX53079.1"/>
    </source>
</evidence>
<dbReference type="Proteomes" id="UP000509510">
    <property type="component" value="Chromosome I"/>
</dbReference>
<dbReference type="KEGG" id="trg:TRUGW13939_00150"/>
<dbReference type="EMBL" id="CP055898">
    <property type="protein sequence ID" value="QKX53079.1"/>
    <property type="molecule type" value="Genomic_DNA"/>
</dbReference>
<organism evidence="8 9">
    <name type="scientific">Talaromyces rugulosus</name>
    <name type="common">Penicillium rugulosum</name>
    <dbReference type="NCBI Taxonomy" id="121627"/>
    <lineage>
        <taxon>Eukaryota</taxon>
        <taxon>Fungi</taxon>
        <taxon>Dikarya</taxon>
        <taxon>Ascomycota</taxon>
        <taxon>Pezizomycotina</taxon>
        <taxon>Eurotiomycetes</taxon>
        <taxon>Eurotiomycetidae</taxon>
        <taxon>Eurotiales</taxon>
        <taxon>Trichocomaceae</taxon>
        <taxon>Talaromyces</taxon>
        <taxon>Talaromyces sect. Islandici</taxon>
    </lineage>
</organism>
<name>A0A7H8QGP4_TALRU</name>
<dbReference type="Pfam" id="PF04082">
    <property type="entry name" value="Fungal_trans"/>
    <property type="match status" value="1"/>
</dbReference>
<dbReference type="GO" id="GO:0000981">
    <property type="term" value="F:DNA-binding transcription factor activity, RNA polymerase II-specific"/>
    <property type="evidence" value="ECO:0007669"/>
    <property type="project" value="InterPro"/>
</dbReference>
<evidence type="ECO:0000259" key="7">
    <source>
        <dbReference type="PROSITE" id="PS50048"/>
    </source>
</evidence>
<dbReference type="OrthoDB" id="10067394at2759"/>
<evidence type="ECO:0000256" key="5">
    <source>
        <dbReference type="ARBA" id="ARBA00023242"/>
    </source>
</evidence>
<keyword evidence="3" id="KW-0238">DNA-binding</keyword>
<dbReference type="InterPro" id="IPR036864">
    <property type="entry name" value="Zn2-C6_fun-type_DNA-bd_sf"/>
</dbReference>
<evidence type="ECO:0000256" key="1">
    <source>
        <dbReference type="ARBA" id="ARBA00022723"/>
    </source>
</evidence>
<dbReference type="InterPro" id="IPR001138">
    <property type="entry name" value="Zn2Cys6_DnaBD"/>
</dbReference>
<sequence>MNTSPYSYTLDSTSMSSAGHNASNMSNGNAAPASGKGAGGSKPSGPSPLACLTCRQKHLKCDGQQPVCGRCMSNQLFCEYTPSRRGYKGPSKKRRADPPPTDPSQMMSDPRLFALDGRNPEIPSNWNMPSSGAGPISTIPPAQTTPPEMAQTPAHPSGIQSQVVNARSPLTPDSSSTVGADGYLVDVYYSNFHAAHPILPPLHKLFRNSPPHYLEQVIKFIGAHFTTAASPETYRPYVVAEVVDQPPSPEKVQALLLLTIVLHSRNEREEAGSMLAQAMDLAYDIGLNRRSFAETVGEADPIREESLRRTWWELFVIEGMLTALGVRASFTANTIPLEVPLPCEERIYQDGGLFPLASPPTIAQFDDRVFADEDIDFSSFSYRIEAVRILGRVVSLSEMVTGQQELVESVDARIVSWFHHLPESKMELMLADGTVDEMMFQAKMIVNGASIYLHFPRSDLLSSPAVAAEVICGHSGLCLMPAFSHHSHAMKAVKAASEISNLAAIRMPETKHTPFFICALVLSSIVQLAAYSVKAGQVPDPRRDRLSLTVGVFRSLGKTWAISQSVNRQIRAVARDVLDIGVRPATDQNSLDFTAFLEGNQFWLSNAQVV</sequence>
<keyword evidence="1" id="KW-0479">Metal-binding</keyword>
<keyword evidence="5" id="KW-0539">Nucleus</keyword>
<dbReference type="Pfam" id="PF00172">
    <property type="entry name" value="Zn_clus"/>
    <property type="match status" value="1"/>
</dbReference>
<evidence type="ECO:0000313" key="9">
    <source>
        <dbReference type="Proteomes" id="UP000509510"/>
    </source>
</evidence>
<feature type="region of interest" description="Disordered" evidence="6">
    <location>
        <begin position="17"/>
        <end position="46"/>
    </location>
</feature>
<keyword evidence="2" id="KW-0805">Transcription regulation</keyword>
<evidence type="ECO:0000256" key="6">
    <source>
        <dbReference type="SAM" id="MobiDB-lite"/>
    </source>
</evidence>
<gene>
    <name evidence="8" type="ORF">TRUGW13939_00150</name>
</gene>
<evidence type="ECO:0000256" key="4">
    <source>
        <dbReference type="ARBA" id="ARBA00023163"/>
    </source>
</evidence>
<evidence type="ECO:0000256" key="3">
    <source>
        <dbReference type="ARBA" id="ARBA00023125"/>
    </source>
</evidence>
<accession>A0A7H8QGP4</accession>
<feature type="compositionally biased region" description="Basic residues" evidence="6">
    <location>
        <begin position="85"/>
        <end position="95"/>
    </location>
</feature>
<evidence type="ECO:0000256" key="2">
    <source>
        <dbReference type="ARBA" id="ARBA00023015"/>
    </source>
</evidence>
<dbReference type="InterPro" id="IPR007219">
    <property type="entry name" value="XnlR_reg_dom"/>
</dbReference>
<reference evidence="9" key="1">
    <citation type="submission" date="2020-06" db="EMBL/GenBank/DDBJ databases">
        <title>A chromosome-scale genome assembly of Talaromyces rugulosus W13939.</title>
        <authorList>
            <person name="Wang B."/>
            <person name="Guo L."/>
            <person name="Ye K."/>
            <person name="Wang L."/>
        </authorList>
    </citation>
    <scope>NUCLEOTIDE SEQUENCE [LARGE SCALE GENOMIC DNA]</scope>
    <source>
        <strain evidence="9">W13939</strain>
    </source>
</reference>
<dbReference type="RefSeq" id="XP_035339258.1">
    <property type="nucleotide sequence ID" value="XM_035483365.1"/>
</dbReference>
<dbReference type="CDD" id="cd12148">
    <property type="entry name" value="fungal_TF_MHR"/>
    <property type="match status" value="1"/>
</dbReference>
<keyword evidence="9" id="KW-1185">Reference proteome</keyword>
<dbReference type="GeneID" id="55987667"/>
<dbReference type="SMART" id="SM00066">
    <property type="entry name" value="GAL4"/>
    <property type="match status" value="1"/>
</dbReference>
<dbReference type="GO" id="GO:0003677">
    <property type="term" value="F:DNA binding"/>
    <property type="evidence" value="ECO:0007669"/>
    <property type="project" value="UniProtKB-KW"/>
</dbReference>
<dbReference type="PANTHER" id="PTHR47431:SF3">
    <property type="entry name" value="ZN(II)2CYS6 TRANSCRIPTION FACTOR (EUROFUNG)"/>
    <property type="match status" value="1"/>
</dbReference>
<dbReference type="PANTHER" id="PTHR47431">
    <property type="entry name" value="ZN(II)2CYS6 TRANSCRIPTION FACTOR (EUROFUNG)-RELATED"/>
    <property type="match status" value="1"/>
</dbReference>
<dbReference type="PROSITE" id="PS00463">
    <property type="entry name" value="ZN2_CY6_FUNGAL_1"/>
    <property type="match status" value="1"/>
</dbReference>
<dbReference type="Gene3D" id="4.10.240.10">
    <property type="entry name" value="Zn(2)-C6 fungal-type DNA-binding domain"/>
    <property type="match status" value="1"/>
</dbReference>
<feature type="domain" description="Zn(2)-C6 fungal-type" evidence="7">
    <location>
        <begin position="50"/>
        <end position="80"/>
    </location>
</feature>
<dbReference type="GO" id="GO:0006351">
    <property type="term" value="P:DNA-templated transcription"/>
    <property type="evidence" value="ECO:0007669"/>
    <property type="project" value="InterPro"/>
</dbReference>
<dbReference type="GO" id="GO:0008270">
    <property type="term" value="F:zinc ion binding"/>
    <property type="evidence" value="ECO:0007669"/>
    <property type="project" value="InterPro"/>
</dbReference>
<proteinExistence type="predicted"/>
<feature type="compositionally biased region" description="Low complexity" evidence="6">
    <location>
        <begin position="26"/>
        <end position="35"/>
    </location>
</feature>
<keyword evidence="4" id="KW-0804">Transcription</keyword>
<dbReference type="AlphaFoldDB" id="A0A7H8QGP4"/>
<dbReference type="SUPFAM" id="SSF57701">
    <property type="entry name" value="Zn2/Cys6 DNA-binding domain"/>
    <property type="match status" value="1"/>
</dbReference>
<feature type="region of interest" description="Disordered" evidence="6">
    <location>
        <begin position="82"/>
        <end position="109"/>
    </location>
</feature>
<dbReference type="CDD" id="cd00067">
    <property type="entry name" value="GAL4"/>
    <property type="match status" value="1"/>
</dbReference>